<accession>A0A101JAT9</accession>
<evidence type="ECO:0000313" key="1">
    <source>
        <dbReference type="EMBL" id="KUL23361.1"/>
    </source>
</evidence>
<dbReference type="OrthoDB" id="4170613at2"/>
<reference evidence="1 2" key="1">
    <citation type="submission" date="2015-10" db="EMBL/GenBank/DDBJ databases">
        <authorList>
            <person name="Gilbert D.G."/>
        </authorList>
    </citation>
    <scope>NUCLEOTIDE SEQUENCE [LARGE SCALE GENOMIC DNA]</scope>
    <source>
        <strain evidence="1 2">NRRL B-16712</strain>
    </source>
</reference>
<sequence>MQVVFVHGPTGSTVVTVHRADGVSLVLPGYDRKHRVPHDLAHFATERALEMSGGVFGAIAAGGVFGNMRVVGGKPRHDAAARSKLLLDAHRETLTRAEVLAGVVHRAVEEDAAEQAHLLVRTAWRDLATEPFPWSDDHVHEAVRTLDELSVEWEATGTVRVIWPDHLVATLPEARGVRRGRRGRT</sequence>
<dbReference type="AlphaFoldDB" id="A0A101JAT9"/>
<protein>
    <submittedName>
        <fullName evidence="1">Uncharacterized protein</fullName>
    </submittedName>
</protein>
<keyword evidence="2" id="KW-1185">Reference proteome</keyword>
<name>A0A101JAT9_9ACTN</name>
<evidence type="ECO:0000313" key="2">
    <source>
        <dbReference type="Proteomes" id="UP000053244"/>
    </source>
</evidence>
<proteinExistence type="predicted"/>
<dbReference type="EMBL" id="LLZH01000332">
    <property type="protein sequence ID" value="KUL23361.1"/>
    <property type="molecule type" value="Genomic_DNA"/>
</dbReference>
<gene>
    <name evidence="1" type="ORF">ADL15_46630</name>
</gene>
<organism evidence="1 2">
    <name type="scientific">Actinoplanes awajinensis subsp. mycoplanecinus</name>
    <dbReference type="NCBI Taxonomy" id="135947"/>
    <lineage>
        <taxon>Bacteria</taxon>
        <taxon>Bacillati</taxon>
        <taxon>Actinomycetota</taxon>
        <taxon>Actinomycetes</taxon>
        <taxon>Micromonosporales</taxon>
        <taxon>Micromonosporaceae</taxon>
        <taxon>Actinoplanes</taxon>
    </lineage>
</organism>
<comment type="caution">
    <text evidence="1">The sequence shown here is derived from an EMBL/GenBank/DDBJ whole genome shotgun (WGS) entry which is preliminary data.</text>
</comment>
<dbReference type="Proteomes" id="UP000053244">
    <property type="component" value="Unassembled WGS sequence"/>
</dbReference>